<keyword evidence="16" id="KW-1185">Reference proteome</keyword>
<evidence type="ECO:0000256" key="6">
    <source>
        <dbReference type="ARBA" id="ARBA00023077"/>
    </source>
</evidence>
<evidence type="ECO:0000256" key="2">
    <source>
        <dbReference type="ARBA" id="ARBA00022448"/>
    </source>
</evidence>
<dbReference type="InterPro" id="IPR008969">
    <property type="entry name" value="CarboxyPept-like_regulatory"/>
</dbReference>
<evidence type="ECO:0000256" key="1">
    <source>
        <dbReference type="ARBA" id="ARBA00004571"/>
    </source>
</evidence>
<dbReference type="InterPro" id="IPR036942">
    <property type="entry name" value="Beta-barrel_TonB_sf"/>
</dbReference>
<dbReference type="SUPFAM" id="SSF49464">
    <property type="entry name" value="Carboxypeptidase regulatory domain-like"/>
    <property type="match status" value="1"/>
</dbReference>
<comment type="subcellular location">
    <subcellularLocation>
        <location evidence="1 10">Cell outer membrane</location>
        <topology evidence="1 10">Multi-pass membrane protein</topology>
    </subcellularLocation>
</comment>
<keyword evidence="2 10" id="KW-0813">Transport</keyword>
<evidence type="ECO:0000256" key="3">
    <source>
        <dbReference type="ARBA" id="ARBA00022452"/>
    </source>
</evidence>
<feature type="domain" description="TonB-dependent receptor-like beta-barrel" evidence="13">
    <location>
        <begin position="438"/>
        <end position="916"/>
    </location>
</feature>
<name>A0ABT8X2H1_9FLAO</name>
<dbReference type="Pfam" id="PF13715">
    <property type="entry name" value="CarbopepD_reg_2"/>
    <property type="match status" value="1"/>
</dbReference>
<dbReference type="PANTHER" id="PTHR30069:SF29">
    <property type="entry name" value="HEMOGLOBIN AND HEMOGLOBIN-HAPTOGLOBIN-BINDING PROTEIN 1-RELATED"/>
    <property type="match status" value="1"/>
</dbReference>
<dbReference type="PANTHER" id="PTHR30069">
    <property type="entry name" value="TONB-DEPENDENT OUTER MEMBRANE RECEPTOR"/>
    <property type="match status" value="1"/>
</dbReference>
<evidence type="ECO:0000259" key="13">
    <source>
        <dbReference type="Pfam" id="PF00593"/>
    </source>
</evidence>
<evidence type="ECO:0000256" key="10">
    <source>
        <dbReference type="PROSITE-ProRule" id="PRU01360"/>
    </source>
</evidence>
<accession>A0ABT8X2H1</accession>
<dbReference type="Proteomes" id="UP001176891">
    <property type="component" value="Unassembled WGS sequence"/>
</dbReference>
<dbReference type="InterPro" id="IPR037066">
    <property type="entry name" value="Plug_dom_sf"/>
</dbReference>
<dbReference type="SUPFAM" id="SSF56935">
    <property type="entry name" value="Porins"/>
    <property type="match status" value="1"/>
</dbReference>
<sequence>MKTIFSILLLLFCGLSYSQTTISGFVVDDNNQPIPGANIIIVGTSTGVVTDFDGNFSLTVNQNPPFSIQASSVGFETATEVVTSSNQKLTIILKEGTSLDEVVISASRTPERIFESPVTVERFGLKAIKNTASSDFYDGLENLKGVDINTNSLTFKSINTRGFATFANTRFMQLVDGMDNAAPALNFPLGNLLGMIETDVQSVELLPGAASALYGANAFNGILFMRSKSPFDHHGISAYYKQGITSQIAAGDNDYKDYGIRVAHKFSEKFAAKVNFSYLQGTDWVANDTRGKDRTTTFVEGNSTRENDIDYDGVNVYGDIATINIKTVADRLAALGRLPNPNLANLVPSVNVSRTGYDEADLTDYDAKSIKTDWGLYYRPWENDFEIQYVGKIGSGSTVYQGSNRYSIKNFFLQQHKLEIKNDNFFLRGYVTADNAGDSYDMVFTGVNINRQWKADDVWFGEYTGAFIEGTLAGLNANQAHANARQVADTGRFEPGTPQFQSAFNTVINDPDVLTGSKFRDESKIYHSDANYNFSHLTDFADIQVGGSYRRYVLNSFGSIYTDKLGEIPYSEVGLYTQIQKKFLEDERLKLTASIRYDKSELFDAFFSPRLSLGYNLGEDNNHNLRASFQTGFRNPDTQALYIGFNVGSIILLGSAPDNPERDLRTVSGDDISTTGQSIIGNSFDYDGTGAYNNSFTRTSVAAFAASQNPADLKIANPGIVKPEQVSSYEVGYRGKLDKVIIDFSAYLNQYQDFITTVDVVNPYYGDVQLSQTAPGGTPLAIVAVANSDFQAYRAYTNTTADVNSYGAALGVTTKVFGNYDLGMNYTYAKLDFDREANPDFQTNFNTPEHKVKASFGNTNLFKNFGFNVAWRWSDDYVWEASFATAEVPAYHVLDAQINLRVPSLKSTFKAGASNLLGDEYFTAVGTGLIGSQFYLSWTINNL</sequence>
<dbReference type="Pfam" id="PF00593">
    <property type="entry name" value="TonB_dep_Rec_b-barrel"/>
    <property type="match status" value="1"/>
</dbReference>
<gene>
    <name evidence="15" type="ORF">Q4Q39_12140</name>
</gene>
<feature type="chain" id="PRO_5047099638" evidence="12">
    <location>
        <begin position="19"/>
        <end position="943"/>
    </location>
</feature>
<keyword evidence="9 10" id="KW-0998">Cell outer membrane</keyword>
<feature type="signal peptide" evidence="12">
    <location>
        <begin position="1"/>
        <end position="18"/>
    </location>
</feature>
<evidence type="ECO:0000256" key="9">
    <source>
        <dbReference type="ARBA" id="ARBA00023237"/>
    </source>
</evidence>
<evidence type="ECO:0000256" key="11">
    <source>
        <dbReference type="RuleBase" id="RU003357"/>
    </source>
</evidence>
<dbReference type="RefSeq" id="WP_303282758.1">
    <property type="nucleotide sequence ID" value="NZ_BAABCZ010000009.1"/>
</dbReference>
<keyword evidence="3 10" id="KW-1134">Transmembrane beta strand</keyword>
<dbReference type="Pfam" id="PF07715">
    <property type="entry name" value="Plug"/>
    <property type="match status" value="1"/>
</dbReference>
<dbReference type="Gene3D" id="2.40.170.20">
    <property type="entry name" value="TonB-dependent receptor, beta-barrel domain"/>
    <property type="match status" value="1"/>
</dbReference>
<dbReference type="Gene3D" id="2.170.130.10">
    <property type="entry name" value="TonB-dependent receptor, plug domain"/>
    <property type="match status" value="1"/>
</dbReference>
<organism evidence="15 16">
    <name type="scientific">Flavivirga amylovorans</name>
    <dbReference type="NCBI Taxonomy" id="870486"/>
    <lineage>
        <taxon>Bacteria</taxon>
        <taxon>Pseudomonadati</taxon>
        <taxon>Bacteroidota</taxon>
        <taxon>Flavobacteriia</taxon>
        <taxon>Flavobacteriales</taxon>
        <taxon>Flavobacteriaceae</taxon>
        <taxon>Flavivirga</taxon>
    </lineage>
</organism>
<keyword evidence="5 12" id="KW-0732">Signal</keyword>
<feature type="domain" description="TonB-dependent receptor plug" evidence="14">
    <location>
        <begin position="114"/>
        <end position="222"/>
    </location>
</feature>
<dbReference type="Gene3D" id="2.60.40.1120">
    <property type="entry name" value="Carboxypeptidase-like, regulatory domain"/>
    <property type="match status" value="1"/>
</dbReference>
<evidence type="ECO:0000256" key="7">
    <source>
        <dbReference type="ARBA" id="ARBA00023136"/>
    </source>
</evidence>
<comment type="caution">
    <text evidence="15">The sequence shown here is derived from an EMBL/GenBank/DDBJ whole genome shotgun (WGS) entry which is preliminary data.</text>
</comment>
<keyword evidence="4 10" id="KW-0812">Transmembrane</keyword>
<evidence type="ECO:0000259" key="14">
    <source>
        <dbReference type="Pfam" id="PF07715"/>
    </source>
</evidence>
<evidence type="ECO:0000256" key="4">
    <source>
        <dbReference type="ARBA" id="ARBA00022692"/>
    </source>
</evidence>
<evidence type="ECO:0000313" key="16">
    <source>
        <dbReference type="Proteomes" id="UP001176891"/>
    </source>
</evidence>
<dbReference type="InterPro" id="IPR039426">
    <property type="entry name" value="TonB-dep_rcpt-like"/>
</dbReference>
<comment type="similarity">
    <text evidence="10 11">Belongs to the TonB-dependent receptor family.</text>
</comment>
<keyword evidence="7 10" id="KW-0472">Membrane</keyword>
<dbReference type="EMBL" id="JAUOEM010000004">
    <property type="protein sequence ID" value="MDO5988155.1"/>
    <property type="molecule type" value="Genomic_DNA"/>
</dbReference>
<keyword evidence="8 15" id="KW-0675">Receptor</keyword>
<dbReference type="PROSITE" id="PS52016">
    <property type="entry name" value="TONB_DEPENDENT_REC_3"/>
    <property type="match status" value="1"/>
</dbReference>
<reference evidence="15" key="1">
    <citation type="submission" date="2023-07" db="EMBL/GenBank/DDBJ databases">
        <title>Two novel species in the genus Flavivirga.</title>
        <authorList>
            <person name="Kwon K."/>
        </authorList>
    </citation>
    <scope>NUCLEOTIDE SEQUENCE</scope>
    <source>
        <strain evidence="15">KACC 14157</strain>
    </source>
</reference>
<protein>
    <submittedName>
        <fullName evidence="15">TonB-dependent receptor</fullName>
    </submittedName>
</protein>
<evidence type="ECO:0000256" key="12">
    <source>
        <dbReference type="SAM" id="SignalP"/>
    </source>
</evidence>
<evidence type="ECO:0000256" key="8">
    <source>
        <dbReference type="ARBA" id="ARBA00023170"/>
    </source>
</evidence>
<dbReference type="InterPro" id="IPR000531">
    <property type="entry name" value="Beta-barrel_TonB"/>
</dbReference>
<keyword evidence="6 11" id="KW-0798">TonB box</keyword>
<evidence type="ECO:0000313" key="15">
    <source>
        <dbReference type="EMBL" id="MDO5988155.1"/>
    </source>
</evidence>
<proteinExistence type="inferred from homology"/>
<dbReference type="InterPro" id="IPR012910">
    <property type="entry name" value="Plug_dom"/>
</dbReference>
<evidence type="ECO:0000256" key="5">
    <source>
        <dbReference type="ARBA" id="ARBA00022729"/>
    </source>
</evidence>